<reference evidence="1 2" key="1">
    <citation type="submission" date="2020-03" db="EMBL/GenBank/DDBJ databases">
        <title>Draft Genome Sequence of 2-Methylisoborneol Producing Pseudanabaena yagii Strain GIHE-NHR1 Isolated from North Han River in South Korea.</title>
        <authorList>
            <person name="Jeong J."/>
        </authorList>
    </citation>
    <scope>NUCLEOTIDE SEQUENCE [LARGE SCALE GENOMIC DNA]</scope>
    <source>
        <strain evidence="1 2">GIHE-NHR1</strain>
    </source>
</reference>
<name>A0ABX1LUN2_9CYAN</name>
<sequence>MQGRIISFDTHTQEGLIRSDSGNVYKFNCYNYPSLSPTLVGEIASFEVDKDSSKIHSLYVVLLARYVRLMTETPDS</sequence>
<accession>A0ABX1LUN2</accession>
<gene>
    <name evidence="1" type="ORF">HC246_13360</name>
</gene>
<keyword evidence="2" id="KW-1185">Reference proteome</keyword>
<protein>
    <submittedName>
        <fullName evidence="1">Uncharacterized protein</fullName>
    </submittedName>
</protein>
<dbReference type="RefSeq" id="WP_169363810.1">
    <property type="nucleotide sequence ID" value="NZ_JAAVJL010000001.1"/>
</dbReference>
<evidence type="ECO:0000313" key="1">
    <source>
        <dbReference type="EMBL" id="NMF58978.1"/>
    </source>
</evidence>
<organism evidence="1 2">
    <name type="scientific">Pseudanabaena yagii GIHE-NHR1</name>
    <dbReference type="NCBI Taxonomy" id="2722753"/>
    <lineage>
        <taxon>Bacteria</taxon>
        <taxon>Bacillati</taxon>
        <taxon>Cyanobacteriota</taxon>
        <taxon>Cyanophyceae</taxon>
        <taxon>Pseudanabaenales</taxon>
        <taxon>Pseudanabaenaceae</taxon>
        <taxon>Pseudanabaena</taxon>
        <taxon>Pseudanabaena yagii</taxon>
    </lineage>
</organism>
<evidence type="ECO:0000313" key="2">
    <source>
        <dbReference type="Proteomes" id="UP000738376"/>
    </source>
</evidence>
<proteinExistence type="predicted"/>
<comment type="caution">
    <text evidence="1">The sequence shown here is derived from an EMBL/GenBank/DDBJ whole genome shotgun (WGS) entry which is preliminary data.</text>
</comment>
<dbReference type="Proteomes" id="UP000738376">
    <property type="component" value="Unassembled WGS sequence"/>
</dbReference>
<dbReference type="EMBL" id="JAAVJL010000001">
    <property type="protein sequence ID" value="NMF58978.1"/>
    <property type="molecule type" value="Genomic_DNA"/>
</dbReference>